<evidence type="ECO:0000313" key="2">
    <source>
        <dbReference type="Proteomes" id="UP000008021"/>
    </source>
</evidence>
<sequence>MADALAALDATWLPTPGKSAEMVGHEPLGQGNPKLRLQAHVGHTCAAQYASATVWY</sequence>
<keyword evidence="2" id="KW-1185">Reference proteome</keyword>
<dbReference type="EnsemblPlants" id="OMERI12G03050.1">
    <property type="protein sequence ID" value="OMERI12G03050.1"/>
    <property type="gene ID" value="OMERI12G03050"/>
</dbReference>
<reference evidence="1" key="2">
    <citation type="submission" date="2018-05" db="EMBL/GenBank/DDBJ databases">
        <title>OmerRS3 (Oryza meridionalis Reference Sequence Version 3).</title>
        <authorList>
            <person name="Zhang J."/>
            <person name="Kudrna D."/>
            <person name="Lee S."/>
            <person name="Talag J."/>
            <person name="Welchert J."/>
            <person name="Wing R.A."/>
        </authorList>
    </citation>
    <scope>NUCLEOTIDE SEQUENCE [LARGE SCALE GENOMIC DNA]</scope>
    <source>
        <strain evidence="1">cv. OR44</strain>
    </source>
</reference>
<dbReference type="Gramene" id="OMERI12G03050.1">
    <property type="protein sequence ID" value="OMERI12G03050.1"/>
    <property type="gene ID" value="OMERI12G03050"/>
</dbReference>
<name>A0A0E0FA62_9ORYZ</name>
<dbReference type="HOGENOM" id="CLU_3017567_0_0_1"/>
<reference evidence="1" key="1">
    <citation type="submission" date="2015-04" db="UniProtKB">
        <authorList>
            <consortium name="EnsemblPlants"/>
        </authorList>
    </citation>
    <scope>IDENTIFICATION</scope>
</reference>
<dbReference type="Proteomes" id="UP000008021">
    <property type="component" value="Chromosome 12"/>
</dbReference>
<proteinExistence type="predicted"/>
<evidence type="ECO:0000313" key="1">
    <source>
        <dbReference type="EnsemblPlants" id="OMERI12G03050.1"/>
    </source>
</evidence>
<protein>
    <submittedName>
        <fullName evidence="1">Uncharacterized protein</fullName>
    </submittedName>
</protein>
<organism evidence="1">
    <name type="scientific">Oryza meridionalis</name>
    <dbReference type="NCBI Taxonomy" id="40149"/>
    <lineage>
        <taxon>Eukaryota</taxon>
        <taxon>Viridiplantae</taxon>
        <taxon>Streptophyta</taxon>
        <taxon>Embryophyta</taxon>
        <taxon>Tracheophyta</taxon>
        <taxon>Spermatophyta</taxon>
        <taxon>Magnoliopsida</taxon>
        <taxon>Liliopsida</taxon>
        <taxon>Poales</taxon>
        <taxon>Poaceae</taxon>
        <taxon>BOP clade</taxon>
        <taxon>Oryzoideae</taxon>
        <taxon>Oryzeae</taxon>
        <taxon>Oryzinae</taxon>
        <taxon>Oryza</taxon>
    </lineage>
</organism>
<dbReference type="AlphaFoldDB" id="A0A0E0FA62"/>
<accession>A0A0E0FA62</accession>